<sequence length="207" mass="21633">MLRRRGSFGETRYDGSVTTENNSIFEPDGRAIPYVDEMSEGDGPVLVLIPGRGLEGGALGSVAHILAGEGIRVLRIGSRADDAATLEERVQDASDVMDHVGIGATWIGGHGVGGTVARALSAKRTDRALGVLLLGVEDVDVPLAPAVPILIIQGSEDDVMPPANGEKLRASAPERASLVTIEGGGHLFPVSDPVDTAFAIEDYLAWD</sequence>
<proteinExistence type="predicted"/>
<keyword evidence="4" id="KW-1185">Reference proteome</keyword>
<evidence type="ECO:0000313" key="4">
    <source>
        <dbReference type="Proteomes" id="UP000033448"/>
    </source>
</evidence>
<dbReference type="PANTHER" id="PTHR43433">
    <property type="entry name" value="HYDROLASE, ALPHA/BETA FOLD FAMILY PROTEIN"/>
    <property type="match status" value="1"/>
</dbReference>
<name>A0A0F0KNK9_9MICO</name>
<dbReference type="PATRIC" id="fig|582680.7.peg.2808"/>
<evidence type="ECO:0000259" key="2">
    <source>
        <dbReference type="Pfam" id="PF12695"/>
    </source>
</evidence>
<organism evidence="3 4">
    <name type="scientific">Microbacterium azadirachtae</name>
    <dbReference type="NCBI Taxonomy" id="582680"/>
    <lineage>
        <taxon>Bacteria</taxon>
        <taxon>Bacillati</taxon>
        <taxon>Actinomycetota</taxon>
        <taxon>Actinomycetes</taxon>
        <taxon>Micrococcales</taxon>
        <taxon>Microbacteriaceae</taxon>
        <taxon>Microbacterium</taxon>
    </lineage>
</organism>
<dbReference type="SUPFAM" id="SSF53474">
    <property type="entry name" value="alpha/beta-Hydrolases"/>
    <property type="match status" value="1"/>
</dbReference>
<dbReference type="OrthoDB" id="5077249at2"/>
<reference evidence="3 4" key="1">
    <citation type="submission" date="2015-02" db="EMBL/GenBank/DDBJ databases">
        <title>Draft genome sequences of ten Microbacterium spp. with emphasis on heavy metal contaminated environments.</title>
        <authorList>
            <person name="Corretto E."/>
        </authorList>
    </citation>
    <scope>NUCLEOTIDE SEQUENCE [LARGE SCALE GENOMIC DNA]</scope>
    <source>
        <strain evidence="3 4">DSM 23848</strain>
    </source>
</reference>
<accession>A0A0F0KNK9</accession>
<gene>
    <name evidence="3" type="ORF">RL72_02752</name>
</gene>
<protein>
    <submittedName>
        <fullName evidence="3">Alpha/beta hydrolase family protein</fullName>
    </submittedName>
</protein>
<dbReference type="InterPro" id="IPR029059">
    <property type="entry name" value="AB_hydrolase_5"/>
</dbReference>
<dbReference type="PANTHER" id="PTHR43433:SF5">
    <property type="entry name" value="AB HYDROLASE-1 DOMAIN-CONTAINING PROTEIN"/>
    <property type="match status" value="1"/>
</dbReference>
<comment type="caution">
    <text evidence="3">The sequence shown here is derived from an EMBL/GenBank/DDBJ whole genome shotgun (WGS) entry which is preliminary data.</text>
</comment>
<dbReference type="Pfam" id="PF12695">
    <property type="entry name" value="Abhydrolase_5"/>
    <property type="match status" value="1"/>
</dbReference>
<evidence type="ECO:0000256" key="1">
    <source>
        <dbReference type="SAM" id="MobiDB-lite"/>
    </source>
</evidence>
<dbReference type="InterPro" id="IPR029058">
    <property type="entry name" value="AB_hydrolase_fold"/>
</dbReference>
<evidence type="ECO:0000313" key="3">
    <source>
        <dbReference type="EMBL" id="KJL20826.1"/>
    </source>
</evidence>
<dbReference type="Proteomes" id="UP000033448">
    <property type="component" value="Unassembled WGS sequence"/>
</dbReference>
<dbReference type="InterPro" id="IPR050471">
    <property type="entry name" value="AB_hydrolase"/>
</dbReference>
<dbReference type="AlphaFoldDB" id="A0A0F0KNK9"/>
<dbReference type="Gene3D" id="3.40.50.1820">
    <property type="entry name" value="alpha/beta hydrolase"/>
    <property type="match status" value="1"/>
</dbReference>
<dbReference type="EMBL" id="JYIT01000082">
    <property type="protein sequence ID" value="KJL20826.1"/>
    <property type="molecule type" value="Genomic_DNA"/>
</dbReference>
<feature type="region of interest" description="Disordered" evidence="1">
    <location>
        <begin position="1"/>
        <end position="22"/>
    </location>
</feature>
<dbReference type="GO" id="GO:0016787">
    <property type="term" value="F:hydrolase activity"/>
    <property type="evidence" value="ECO:0007669"/>
    <property type="project" value="UniProtKB-KW"/>
</dbReference>
<keyword evidence="3" id="KW-0378">Hydrolase</keyword>
<feature type="domain" description="Alpha/beta hydrolase fold-5" evidence="2">
    <location>
        <begin position="46"/>
        <end position="186"/>
    </location>
</feature>